<evidence type="ECO:0000259" key="9">
    <source>
        <dbReference type="Pfam" id="PF16757"/>
    </source>
</evidence>
<dbReference type="PANTHER" id="PTHR10030:SF37">
    <property type="entry name" value="ALPHA-L-FUCOSIDASE-RELATED"/>
    <property type="match status" value="1"/>
</dbReference>
<reference evidence="11" key="1">
    <citation type="journal article" date="2019" name="Int. J. Syst. Evol. Microbiol.">
        <title>The Global Catalogue of Microorganisms (GCM) 10K type strain sequencing project: providing services to taxonomists for standard genome sequencing and annotation.</title>
        <authorList>
            <consortium name="The Broad Institute Genomics Platform"/>
            <consortium name="The Broad Institute Genome Sequencing Center for Infectious Disease"/>
            <person name="Wu L."/>
            <person name="Ma J."/>
        </authorList>
    </citation>
    <scope>NUCLEOTIDE SEQUENCE [LARGE SCALE GENOMIC DNA]</scope>
    <source>
        <strain evidence="11">KCTC 23984</strain>
    </source>
</reference>
<dbReference type="SMART" id="SM00812">
    <property type="entry name" value="Alpha_L_fucos"/>
    <property type="match status" value="1"/>
</dbReference>
<dbReference type="PROSITE" id="PS51257">
    <property type="entry name" value="PROKAR_LIPOPROTEIN"/>
    <property type="match status" value="1"/>
</dbReference>
<evidence type="ECO:0000256" key="2">
    <source>
        <dbReference type="ARBA" id="ARBA00007951"/>
    </source>
</evidence>
<dbReference type="EC" id="3.2.1.51" evidence="3"/>
<dbReference type="PANTHER" id="PTHR10030">
    <property type="entry name" value="ALPHA-L-FUCOSIDASE"/>
    <property type="match status" value="1"/>
</dbReference>
<dbReference type="RefSeq" id="WP_377482784.1">
    <property type="nucleotide sequence ID" value="NZ_JBHUOX010000004.1"/>
</dbReference>
<evidence type="ECO:0000256" key="7">
    <source>
        <dbReference type="SAM" id="SignalP"/>
    </source>
</evidence>
<sequence length="513" mass="57882">MRNVVTALSLAAGLLVGSCAGSNSPAGVSAPAPETTSVPVEYTADWASLGKYNEQPEWFKDAKFGIYFHWGILSVPAFANDWYPRNMHVVGSPEYQHHLETYRHPSKFGYHDFIPMFKAEKFEADKWAELFQKSGARFAGAMAEHHDGFSMWASKVNPWNVKDMGPKRDVMAELEQAIHGRGLKLMTTFHMARNLQIYADNPEAKTDKSYFPYEADMPTSSTDPKLRLLYGNIPAEQFYQNWKEKLSEVIDNYSPDIIYFDGMEGKIPEEYKQEFVAYYFNHANAQGKQVVITHKSDDFPDEVSIKDFEKGRMNEITPDTWLTDETISTGSWSYTNDLKLKPTADIIHVLADIVSKNGVMVLNISPKADGEIPQDQQQALLQIGDWLNRYGEAIYATRPWVVYGEGPTKLEKAGHFLPAVKYSPQDIRYTTKGNTIYAIVLGWPGSNQQVLLESFAKDKLKGDLKISKVSMLGSSDKIGYEWQDNGLSLRTPSEKVDDMAVAFKIETQGEVEP</sequence>
<keyword evidence="6" id="KW-0326">Glycosidase</keyword>
<keyword evidence="5" id="KW-0378">Hydrolase</keyword>
<dbReference type="Proteomes" id="UP001597641">
    <property type="component" value="Unassembled WGS sequence"/>
</dbReference>
<dbReference type="InterPro" id="IPR017853">
    <property type="entry name" value="GH"/>
</dbReference>
<dbReference type="Gene3D" id="3.20.20.80">
    <property type="entry name" value="Glycosidases"/>
    <property type="match status" value="1"/>
</dbReference>
<feature type="domain" description="Alpha-L-fucosidase C-terminal" evidence="9">
    <location>
        <begin position="425"/>
        <end position="504"/>
    </location>
</feature>
<dbReference type="InterPro" id="IPR000933">
    <property type="entry name" value="Glyco_hydro_29"/>
</dbReference>
<feature type="chain" id="PRO_5045183470" description="alpha-L-fucosidase" evidence="7">
    <location>
        <begin position="21"/>
        <end position="513"/>
    </location>
</feature>
<dbReference type="PRINTS" id="PR00741">
    <property type="entry name" value="GLHYDRLASE29"/>
</dbReference>
<dbReference type="InterPro" id="IPR057739">
    <property type="entry name" value="Glyco_hydro_29_N"/>
</dbReference>
<evidence type="ECO:0000313" key="11">
    <source>
        <dbReference type="Proteomes" id="UP001597641"/>
    </source>
</evidence>
<feature type="signal peptide" evidence="7">
    <location>
        <begin position="1"/>
        <end position="20"/>
    </location>
</feature>
<keyword evidence="4 7" id="KW-0732">Signal</keyword>
<evidence type="ECO:0000256" key="6">
    <source>
        <dbReference type="ARBA" id="ARBA00023295"/>
    </source>
</evidence>
<comment type="caution">
    <text evidence="10">The sequence shown here is derived from an EMBL/GenBank/DDBJ whole genome shotgun (WGS) entry which is preliminary data.</text>
</comment>
<dbReference type="InterPro" id="IPR016286">
    <property type="entry name" value="FUC_metazoa-typ"/>
</dbReference>
<evidence type="ECO:0000256" key="4">
    <source>
        <dbReference type="ARBA" id="ARBA00022729"/>
    </source>
</evidence>
<gene>
    <name evidence="10" type="ORF">ACFS7Z_07095</name>
</gene>
<dbReference type="Pfam" id="PF01120">
    <property type="entry name" value="Alpha_L_fucos"/>
    <property type="match status" value="1"/>
</dbReference>
<dbReference type="SUPFAM" id="SSF51445">
    <property type="entry name" value="(Trans)glycosidases"/>
    <property type="match status" value="1"/>
</dbReference>
<evidence type="ECO:0000256" key="5">
    <source>
        <dbReference type="ARBA" id="ARBA00022801"/>
    </source>
</evidence>
<accession>A0ABW6BQL3</accession>
<dbReference type="InterPro" id="IPR031919">
    <property type="entry name" value="Fucosidase_C"/>
</dbReference>
<feature type="domain" description="Glycoside hydrolase family 29 N-terminal" evidence="8">
    <location>
        <begin position="38"/>
        <end position="392"/>
    </location>
</feature>
<proteinExistence type="inferred from homology"/>
<comment type="similarity">
    <text evidence="2">Belongs to the glycosyl hydrolase 29 family.</text>
</comment>
<evidence type="ECO:0000256" key="1">
    <source>
        <dbReference type="ARBA" id="ARBA00004071"/>
    </source>
</evidence>
<organism evidence="10 11">
    <name type="scientific">Pontibacter toksunensis</name>
    <dbReference type="NCBI Taxonomy" id="1332631"/>
    <lineage>
        <taxon>Bacteria</taxon>
        <taxon>Pseudomonadati</taxon>
        <taxon>Bacteroidota</taxon>
        <taxon>Cytophagia</taxon>
        <taxon>Cytophagales</taxon>
        <taxon>Hymenobacteraceae</taxon>
        <taxon>Pontibacter</taxon>
    </lineage>
</organism>
<evidence type="ECO:0000259" key="8">
    <source>
        <dbReference type="Pfam" id="PF01120"/>
    </source>
</evidence>
<dbReference type="Gene3D" id="2.60.40.1180">
    <property type="entry name" value="Golgi alpha-mannosidase II"/>
    <property type="match status" value="1"/>
</dbReference>
<name>A0ABW6BQL3_9BACT</name>
<dbReference type="PIRSF" id="PIRSF001092">
    <property type="entry name" value="Alpha-L-fucosidase"/>
    <property type="match status" value="1"/>
</dbReference>
<dbReference type="EMBL" id="JBHUOX010000004">
    <property type="protein sequence ID" value="MFD3000120.1"/>
    <property type="molecule type" value="Genomic_DNA"/>
</dbReference>
<keyword evidence="11" id="KW-1185">Reference proteome</keyword>
<evidence type="ECO:0000256" key="3">
    <source>
        <dbReference type="ARBA" id="ARBA00012662"/>
    </source>
</evidence>
<comment type="function">
    <text evidence="1">Alpha-L-fucosidase is responsible for hydrolyzing the alpha-1,6-linked fucose joined to the reducing-end N-acetylglucosamine of the carbohydrate moieties of glycoproteins.</text>
</comment>
<dbReference type="InterPro" id="IPR013780">
    <property type="entry name" value="Glyco_hydro_b"/>
</dbReference>
<evidence type="ECO:0000313" key="10">
    <source>
        <dbReference type="EMBL" id="MFD3000120.1"/>
    </source>
</evidence>
<dbReference type="Pfam" id="PF16757">
    <property type="entry name" value="Fucosidase_C"/>
    <property type="match status" value="1"/>
</dbReference>
<protein>
    <recommendedName>
        <fullName evidence="3">alpha-L-fucosidase</fullName>
        <ecNumber evidence="3">3.2.1.51</ecNumber>
    </recommendedName>
</protein>